<dbReference type="PANTHER" id="PTHR30451:SF20">
    <property type="entry name" value="FIMBRIAE USHER"/>
    <property type="match status" value="1"/>
</dbReference>
<dbReference type="Pfam" id="PF13954">
    <property type="entry name" value="PapC_N"/>
    <property type="match status" value="1"/>
</dbReference>
<dbReference type="KEGG" id="xfs:D934_01250"/>
<dbReference type="SUPFAM" id="SSF141729">
    <property type="entry name" value="FimD N-terminal domain-like"/>
    <property type="match status" value="1"/>
</dbReference>
<dbReference type="InterPro" id="IPR043142">
    <property type="entry name" value="PapC-like_C_sf"/>
</dbReference>
<dbReference type="FunFam" id="2.60.40.3110:FF:000001">
    <property type="entry name" value="Putative fimbrial outer membrane usher"/>
    <property type="match status" value="1"/>
</dbReference>
<gene>
    <name evidence="12" type="ORF">D934_01250</name>
</gene>
<keyword evidence="4" id="KW-1134">Transmembrane beta strand</keyword>
<reference evidence="12 13" key="1">
    <citation type="submission" date="2013-08" db="EMBL/GenBank/DDBJ databases">
        <authorList>
            <person name="Stouthamer R."/>
            <person name="Nunney L."/>
        </authorList>
    </citation>
    <scope>NUCLEOTIDE SEQUENCE [LARGE SCALE GENOMIC DNA]</scope>
    <source>
        <strain evidence="13">ann-1</strain>
    </source>
</reference>
<dbReference type="GO" id="GO:0009297">
    <property type="term" value="P:pilus assembly"/>
    <property type="evidence" value="ECO:0007669"/>
    <property type="project" value="InterPro"/>
</dbReference>
<evidence type="ECO:0000256" key="5">
    <source>
        <dbReference type="ARBA" id="ARBA00022692"/>
    </source>
</evidence>
<dbReference type="Pfam" id="PF00577">
    <property type="entry name" value="Usher"/>
    <property type="match status" value="1"/>
</dbReference>
<evidence type="ECO:0000313" key="13">
    <source>
        <dbReference type="Proteomes" id="UP000027215"/>
    </source>
</evidence>
<keyword evidence="6" id="KW-0732">Signal</keyword>
<dbReference type="AlphaFoldDB" id="A0A060H148"/>
<dbReference type="Gene3D" id="2.60.40.2610">
    <property type="entry name" value="Outer membrane usher protein FimD, plug domain"/>
    <property type="match status" value="1"/>
</dbReference>
<keyword evidence="7 9" id="KW-0472">Membrane</keyword>
<keyword evidence="3 9" id="KW-0813">Transport</keyword>
<dbReference type="PANTHER" id="PTHR30451">
    <property type="entry name" value="OUTER MEMBRANE USHER PROTEIN"/>
    <property type="match status" value="1"/>
</dbReference>
<dbReference type="InterPro" id="IPR025885">
    <property type="entry name" value="PapC_N"/>
</dbReference>
<dbReference type="Proteomes" id="UP000027215">
    <property type="component" value="Chromosome"/>
</dbReference>
<dbReference type="InterPro" id="IPR025949">
    <property type="entry name" value="PapC-like_C"/>
</dbReference>
<dbReference type="Gene3D" id="3.10.20.410">
    <property type="match status" value="1"/>
</dbReference>
<dbReference type="RefSeq" id="WP_042836352.1">
    <property type="nucleotide sequence ID" value="NZ_CP006696.1"/>
</dbReference>
<accession>A0A060H148</accession>
<dbReference type="Gene3D" id="2.60.40.2070">
    <property type="match status" value="1"/>
</dbReference>
<dbReference type="Gene3D" id="2.60.40.3110">
    <property type="match status" value="1"/>
</dbReference>
<keyword evidence="9" id="KW-1029">Fimbrium biogenesis</keyword>
<evidence type="ECO:0000256" key="4">
    <source>
        <dbReference type="ARBA" id="ARBA00022452"/>
    </source>
</evidence>
<comment type="similarity">
    <text evidence="2 9">Belongs to the fimbrial export usher family.</text>
</comment>
<evidence type="ECO:0000256" key="3">
    <source>
        <dbReference type="ARBA" id="ARBA00022448"/>
    </source>
</evidence>
<evidence type="ECO:0000256" key="2">
    <source>
        <dbReference type="ARBA" id="ARBA00008064"/>
    </source>
</evidence>
<evidence type="ECO:0000256" key="7">
    <source>
        <dbReference type="ARBA" id="ARBA00023136"/>
    </source>
</evidence>
<dbReference type="InterPro" id="IPR000015">
    <property type="entry name" value="Fimb_usher"/>
</dbReference>
<evidence type="ECO:0000256" key="6">
    <source>
        <dbReference type="ARBA" id="ARBA00022729"/>
    </source>
</evidence>
<protein>
    <submittedName>
        <fullName evidence="12">Fimbrial protein</fullName>
    </submittedName>
</protein>
<feature type="domain" description="PapC N-terminal" evidence="11">
    <location>
        <begin position="101"/>
        <end position="243"/>
    </location>
</feature>
<dbReference type="InterPro" id="IPR042186">
    <property type="entry name" value="FimD_plug_dom"/>
</dbReference>
<dbReference type="EMBL" id="CP006696">
    <property type="protein sequence ID" value="AIC09248.1"/>
    <property type="molecule type" value="Genomic_DNA"/>
</dbReference>
<dbReference type="GO" id="GO:0009279">
    <property type="term" value="C:cell outer membrane"/>
    <property type="evidence" value="ECO:0007669"/>
    <property type="project" value="UniProtKB-SubCell"/>
</dbReference>
<dbReference type="InterPro" id="IPR037224">
    <property type="entry name" value="PapC_N_sf"/>
</dbReference>
<evidence type="ECO:0000256" key="1">
    <source>
        <dbReference type="ARBA" id="ARBA00004571"/>
    </source>
</evidence>
<comment type="subcellular location">
    <subcellularLocation>
        <location evidence="1 9">Cell outer membrane</location>
        <topology evidence="1 9">Multi-pass membrane protein</topology>
    </subcellularLocation>
</comment>
<feature type="domain" description="PapC-like C-terminal" evidence="10">
    <location>
        <begin position="819"/>
        <end position="883"/>
    </location>
</feature>
<name>A0A060H148_XYLFS</name>
<evidence type="ECO:0000259" key="10">
    <source>
        <dbReference type="Pfam" id="PF13953"/>
    </source>
</evidence>
<dbReference type="GO" id="GO:0015473">
    <property type="term" value="F:fimbrial usher porin activity"/>
    <property type="evidence" value="ECO:0007669"/>
    <property type="project" value="InterPro"/>
</dbReference>
<evidence type="ECO:0000256" key="8">
    <source>
        <dbReference type="ARBA" id="ARBA00023237"/>
    </source>
</evidence>
<dbReference type="PATRIC" id="fig|155920.8.peg.298"/>
<sequence length="901" mass="98316">MKKQEISQRRKVDSLQLSRVKFVSESEIDSNRKLMAPELDLTQIRGRYFKQRVLVAAIASTCTLMMSRLACAETEPDNLGQRMLVAKADNTAPQRVAQTANFNNSFLIGQARSVDLGMFSRGNPVIAGLYRADLYVNGQWKGRRDMEFRNTKDDKEAVTCMTLAMLDELGIDTSALTDSAADMQACKTIDQWLPDAYARFDVATQRLDVSIPQAAMRRSARGYVSPSLWDHGVNAGFIGYAFNWYGGRNANAINSRRRSDSAYLGINSGLNLGDWQFRHNSSYSWHSNEGSLWQNISTYAQRAFPNTSSMLTVGDAYTSGELFDSIGFRGISLATDDRMLPDSLRGYAPIVRGIAQSNARVEIHQNGQLIYSTTVAPGAFVIDDLYPTGYGGDLQVTVYETDGRQQQFSVPYGSVPQMLRAGSQRYSLTAGKIRNNNLSHTPYLLEGTYQRGISNALTAYAGSTISQRYIAAIAGAGLSTPVGAFSLDGTVARTKLRNDTFSGTSLRLSYSKLLSPTNTNITLAAYRYSTSGFYGLQEAIMAMDYERRGLSTASIYRQRSQLQLTVSQQLGQYGSLYLTGSARQYWNQRGNTIQYQGGYNVSYKGVSYGLSALRSQIPSMPSDTQMLFTVSVPLGKANPMIVTSQIGSRDGRYDNSRVSLVGASGKDSALTYGIAASDARNSTTMIDGNVQYRSRYAALSGSYSHNRNYNQMSLGASGSIVLHSGVATLAPQRGDTMVIIEAPAAKGARVSNISGVRVDSRGYAIVPYVSPYRMNTITLDPEGTDPDVELETSSQLIAPYAGAISKVTFGTRKGRALIVNARTPTGKALPFGAQVIDAEGQSVGLVAQGSLIYIRAKDPQGRLTIKWGDQAAQQCHLEYQLPANEASTRPSSFTTLEAICR</sequence>
<dbReference type="InterPro" id="IPR018030">
    <property type="entry name" value="Fimbrial_membr_usher_CS"/>
</dbReference>
<dbReference type="PROSITE" id="PS01151">
    <property type="entry name" value="FIMBRIAL_USHER"/>
    <property type="match status" value="1"/>
</dbReference>
<keyword evidence="8 9" id="KW-0998">Cell outer membrane</keyword>
<proteinExistence type="inferred from homology"/>
<organism evidence="12 13">
    <name type="scientific">Xylella fastidiosa subsp. sandyi Ann-1</name>
    <dbReference type="NCBI Taxonomy" id="155920"/>
    <lineage>
        <taxon>Bacteria</taxon>
        <taxon>Pseudomonadati</taxon>
        <taxon>Pseudomonadota</taxon>
        <taxon>Gammaproteobacteria</taxon>
        <taxon>Lysobacterales</taxon>
        <taxon>Lysobacteraceae</taxon>
        <taxon>Xylella</taxon>
    </lineage>
</organism>
<dbReference type="Pfam" id="PF13953">
    <property type="entry name" value="PapC_C"/>
    <property type="match status" value="1"/>
</dbReference>
<dbReference type="HOGENOM" id="CLU_009120_1_0_6"/>
<evidence type="ECO:0000259" key="11">
    <source>
        <dbReference type="Pfam" id="PF13954"/>
    </source>
</evidence>
<keyword evidence="5 9" id="KW-0812">Transmembrane</keyword>
<evidence type="ECO:0000256" key="9">
    <source>
        <dbReference type="RuleBase" id="RU003884"/>
    </source>
</evidence>
<evidence type="ECO:0000313" key="12">
    <source>
        <dbReference type="EMBL" id="AIC09248.1"/>
    </source>
</evidence>